<dbReference type="SUPFAM" id="SSF103473">
    <property type="entry name" value="MFS general substrate transporter"/>
    <property type="match status" value="1"/>
</dbReference>
<dbReference type="EMBL" id="CABP01000023">
    <property type="protein sequence ID" value="CBI03683.1"/>
    <property type="molecule type" value="Genomic_DNA"/>
</dbReference>
<accession>E6Q921</accession>
<keyword evidence="2" id="KW-0813">Transport</keyword>
<feature type="transmembrane region" description="Helical" evidence="6">
    <location>
        <begin position="152"/>
        <end position="169"/>
    </location>
</feature>
<feature type="transmembrane region" description="Helical" evidence="6">
    <location>
        <begin position="36"/>
        <end position="60"/>
    </location>
</feature>
<evidence type="ECO:0000256" key="1">
    <source>
        <dbReference type="ARBA" id="ARBA00004141"/>
    </source>
</evidence>
<sequence length="185" mass="20204">MGKVDLRLLLAIGFGITAFSLWQMQGYSLVIGEGDVIWPGVWQGLGMGLVFVPLSTATFATLSPEMRANGTAIYSLVRNVGSSIGISLVETLLTRNTQISHAALSTHIDDSNPAFQNPAVASLYNPHDAMGQLLLNTEITRQATMIAYIDDFWLMLVMTLAVFPLLLIIRPPKRGEVVKQEMIVD</sequence>
<name>E6Q921_9ZZZZ</name>
<keyword evidence="3 6" id="KW-0812">Transmembrane</keyword>
<dbReference type="GO" id="GO:0016020">
    <property type="term" value="C:membrane"/>
    <property type="evidence" value="ECO:0007669"/>
    <property type="project" value="UniProtKB-SubCell"/>
</dbReference>
<evidence type="ECO:0000256" key="3">
    <source>
        <dbReference type="ARBA" id="ARBA00022692"/>
    </source>
</evidence>
<keyword evidence="5 6" id="KW-0472">Membrane</keyword>
<dbReference type="AlphaFoldDB" id="E6Q921"/>
<evidence type="ECO:0000256" key="5">
    <source>
        <dbReference type="ARBA" id="ARBA00023136"/>
    </source>
</evidence>
<organism evidence="7">
    <name type="scientific">mine drainage metagenome</name>
    <dbReference type="NCBI Taxonomy" id="410659"/>
    <lineage>
        <taxon>unclassified sequences</taxon>
        <taxon>metagenomes</taxon>
        <taxon>ecological metagenomes</taxon>
    </lineage>
</organism>
<feature type="transmembrane region" description="Helical" evidence="6">
    <location>
        <begin position="6"/>
        <end position="24"/>
    </location>
</feature>
<evidence type="ECO:0000256" key="2">
    <source>
        <dbReference type="ARBA" id="ARBA00022448"/>
    </source>
</evidence>
<dbReference type="PANTHER" id="PTHR42718:SF9">
    <property type="entry name" value="MAJOR FACILITATOR SUPERFAMILY MULTIDRUG TRANSPORTER MFSC"/>
    <property type="match status" value="1"/>
</dbReference>
<comment type="caution">
    <text evidence="7">The sequence shown here is derived from an EMBL/GenBank/DDBJ whole genome shotgun (WGS) entry which is preliminary data.</text>
</comment>
<proteinExistence type="predicted"/>
<comment type="subcellular location">
    <subcellularLocation>
        <location evidence="1">Membrane</location>
        <topology evidence="1">Multi-pass membrane protein</topology>
    </subcellularLocation>
</comment>
<dbReference type="PANTHER" id="PTHR42718">
    <property type="entry name" value="MAJOR FACILITATOR SUPERFAMILY MULTIDRUG TRANSPORTER MFSC"/>
    <property type="match status" value="1"/>
</dbReference>
<dbReference type="InterPro" id="IPR036259">
    <property type="entry name" value="MFS_trans_sf"/>
</dbReference>
<protein>
    <submittedName>
        <fullName evidence="7">Drug resistance transporter, EmrB/QacA subfamily</fullName>
    </submittedName>
</protein>
<evidence type="ECO:0000313" key="7">
    <source>
        <dbReference type="EMBL" id="CBI03683.1"/>
    </source>
</evidence>
<evidence type="ECO:0000256" key="6">
    <source>
        <dbReference type="SAM" id="Phobius"/>
    </source>
</evidence>
<keyword evidence="4 6" id="KW-1133">Transmembrane helix</keyword>
<gene>
    <name evidence="7" type="ORF">CARN5_2846</name>
</gene>
<evidence type="ECO:0000256" key="4">
    <source>
        <dbReference type="ARBA" id="ARBA00022989"/>
    </source>
</evidence>
<reference evidence="7" key="1">
    <citation type="submission" date="2009-10" db="EMBL/GenBank/DDBJ databases">
        <title>Diversity of trophic interactions inside an arsenic-rich microbial ecosystem.</title>
        <authorList>
            <person name="Bertin P.N."/>
            <person name="Heinrich-Salmeron A."/>
            <person name="Pelletier E."/>
            <person name="Goulhen-Chollet F."/>
            <person name="Arsene-Ploetze F."/>
            <person name="Gallien S."/>
            <person name="Calteau A."/>
            <person name="Vallenet D."/>
            <person name="Casiot C."/>
            <person name="Chane-Woon-Ming B."/>
            <person name="Giloteaux L."/>
            <person name="Barakat M."/>
            <person name="Bonnefoy V."/>
            <person name="Bruneel O."/>
            <person name="Chandler M."/>
            <person name="Cleiss J."/>
            <person name="Duran R."/>
            <person name="Elbaz-Poulichet F."/>
            <person name="Fonknechten N."/>
            <person name="Lauga B."/>
            <person name="Mornico D."/>
            <person name="Ortet P."/>
            <person name="Schaeffer C."/>
            <person name="Siguier P."/>
            <person name="Alexander Thil Smith A."/>
            <person name="Van Dorsselaer A."/>
            <person name="Weissenbach J."/>
            <person name="Medigue C."/>
            <person name="Le Paslier D."/>
        </authorList>
    </citation>
    <scope>NUCLEOTIDE SEQUENCE</scope>
</reference>